<comment type="function">
    <text evidence="1">Involved in the proteasome-dependent degradation of fructose-1,6-bisphosphatase.</text>
</comment>
<dbReference type="Pfam" id="PF00400">
    <property type="entry name" value="WD40"/>
    <property type="match status" value="3"/>
</dbReference>
<dbReference type="InterPro" id="IPR006594">
    <property type="entry name" value="LisH"/>
</dbReference>
<dbReference type="SMART" id="SM00320">
    <property type="entry name" value="WD40"/>
    <property type="match status" value="7"/>
</dbReference>
<dbReference type="InterPro" id="IPR051350">
    <property type="entry name" value="WD_repeat-ST_regulator"/>
</dbReference>
<dbReference type="Proteomes" id="UP000319257">
    <property type="component" value="Unassembled WGS sequence"/>
</dbReference>
<feature type="region of interest" description="Disordered" evidence="5">
    <location>
        <begin position="70"/>
        <end position="265"/>
    </location>
</feature>
<evidence type="ECO:0000256" key="5">
    <source>
        <dbReference type="SAM" id="MobiDB-lite"/>
    </source>
</evidence>
<dbReference type="InterPro" id="IPR001680">
    <property type="entry name" value="WD40_rpt"/>
</dbReference>
<comment type="caution">
    <text evidence="7">The sequence shown here is derived from an EMBL/GenBank/DDBJ whole genome shotgun (WGS) entry which is preliminary data.</text>
</comment>
<dbReference type="EMBL" id="SKBQ01000133">
    <property type="protein sequence ID" value="TPX17651.1"/>
    <property type="molecule type" value="Genomic_DNA"/>
</dbReference>
<feature type="repeat" description="WD" evidence="4">
    <location>
        <begin position="742"/>
        <end position="784"/>
    </location>
</feature>
<dbReference type="Gene3D" id="2.130.10.10">
    <property type="entry name" value="YVTN repeat-like/Quinoprotein amine dehydrogenase"/>
    <property type="match status" value="1"/>
</dbReference>
<dbReference type="InterPro" id="IPR006595">
    <property type="entry name" value="CTLH_C"/>
</dbReference>
<feature type="compositionally biased region" description="Polar residues" evidence="5">
    <location>
        <begin position="210"/>
        <end position="237"/>
    </location>
</feature>
<accession>A0A507BKL3</accession>
<proteinExistence type="predicted"/>
<evidence type="ECO:0000256" key="4">
    <source>
        <dbReference type="PROSITE-ProRule" id="PRU00221"/>
    </source>
</evidence>
<dbReference type="OrthoDB" id="972532at2759"/>
<dbReference type="GO" id="GO:0034657">
    <property type="term" value="C:GID complex"/>
    <property type="evidence" value="ECO:0007669"/>
    <property type="project" value="TreeGrafter"/>
</dbReference>
<dbReference type="RefSeq" id="XP_030999362.1">
    <property type="nucleotide sequence ID" value="XM_031134861.1"/>
</dbReference>
<dbReference type="PANTHER" id="PTHR22838:SF0">
    <property type="entry name" value="WD REPEAT-CONTAINING PROTEIN 26"/>
    <property type="match status" value="1"/>
</dbReference>
<feature type="compositionally biased region" description="Polar residues" evidence="5">
    <location>
        <begin position="179"/>
        <end position="189"/>
    </location>
</feature>
<evidence type="ECO:0000259" key="6">
    <source>
        <dbReference type="PROSITE" id="PS50897"/>
    </source>
</evidence>
<dbReference type="Pfam" id="PF23627">
    <property type="entry name" value="LisH_WDR26"/>
    <property type="match status" value="1"/>
</dbReference>
<organism evidence="7 8">
    <name type="scientific">Thyridium curvatum</name>
    <dbReference type="NCBI Taxonomy" id="1093900"/>
    <lineage>
        <taxon>Eukaryota</taxon>
        <taxon>Fungi</taxon>
        <taxon>Dikarya</taxon>
        <taxon>Ascomycota</taxon>
        <taxon>Pezizomycotina</taxon>
        <taxon>Sordariomycetes</taxon>
        <taxon>Sordariomycetidae</taxon>
        <taxon>Thyridiales</taxon>
        <taxon>Thyridiaceae</taxon>
        <taxon>Thyridium</taxon>
    </lineage>
</organism>
<dbReference type="STRING" id="1093900.A0A507BKL3"/>
<name>A0A507BKL3_9PEZI</name>
<gene>
    <name evidence="7" type="ORF">E0L32_012062</name>
</gene>
<dbReference type="SUPFAM" id="SSF50978">
    <property type="entry name" value="WD40 repeat-like"/>
    <property type="match status" value="1"/>
</dbReference>
<dbReference type="AlphaFoldDB" id="A0A507BKL3"/>
<dbReference type="InParanoid" id="A0A507BKL3"/>
<feature type="domain" description="CTLH" evidence="6">
    <location>
        <begin position="301"/>
        <end position="372"/>
    </location>
</feature>
<evidence type="ECO:0000313" key="8">
    <source>
        <dbReference type="Proteomes" id="UP000319257"/>
    </source>
</evidence>
<dbReference type="PROSITE" id="PS50897">
    <property type="entry name" value="CTLH"/>
    <property type="match status" value="1"/>
</dbReference>
<dbReference type="GeneID" id="41979509"/>
<dbReference type="GO" id="GO:0043161">
    <property type="term" value="P:proteasome-mediated ubiquitin-dependent protein catabolic process"/>
    <property type="evidence" value="ECO:0007669"/>
    <property type="project" value="TreeGrafter"/>
</dbReference>
<feature type="repeat" description="WD" evidence="4">
    <location>
        <begin position="529"/>
        <end position="565"/>
    </location>
</feature>
<feature type="compositionally biased region" description="Polar residues" evidence="5">
    <location>
        <begin position="244"/>
        <end position="263"/>
    </location>
</feature>
<reference evidence="7 8" key="1">
    <citation type="submission" date="2019-06" db="EMBL/GenBank/DDBJ databases">
        <title>Draft genome sequence of the filamentous fungus Phialemoniopsis curvata isolated from diesel fuel.</title>
        <authorList>
            <person name="Varaljay V.A."/>
            <person name="Lyon W.J."/>
            <person name="Crouch A.L."/>
            <person name="Drake C.E."/>
            <person name="Hollomon J.M."/>
            <person name="Nadeau L.J."/>
            <person name="Nunn H.S."/>
            <person name="Stevenson B.S."/>
            <person name="Bojanowski C.L."/>
            <person name="Crookes-Goodson W.J."/>
        </authorList>
    </citation>
    <scope>NUCLEOTIDE SEQUENCE [LARGE SCALE GENOMIC DNA]</scope>
    <source>
        <strain evidence="7 8">D216</strain>
    </source>
</reference>
<evidence type="ECO:0000313" key="7">
    <source>
        <dbReference type="EMBL" id="TPX17651.1"/>
    </source>
</evidence>
<protein>
    <recommendedName>
        <fullName evidence="6">CTLH domain-containing protein</fullName>
    </recommendedName>
</protein>
<feature type="compositionally biased region" description="Polar residues" evidence="5">
    <location>
        <begin position="106"/>
        <end position="126"/>
    </location>
</feature>
<dbReference type="InterPro" id="IPR015943">
    <property type="entry name" value="WD40/YVTN_repeat-like_dom_sf"/>
</dbReference>
<dbReference type="InterPro" id="IPR019775">
    <property type="entry name" value="WD40_repeat_CS"/>
</dbReference>
<dbReference type="PANTHER" id="PTHR22838">
    <property type="entry name" value="WD REPEAT PROTEIN 26-RELATED"/>
    <property type="match status" value="1"/>
</dbReference>
<dbReference type="PROSITE" id="PS50082">
    <property type="entry name" value="WD_REPEATS_2"/>
    <property type="match status" value="3"/>
</dbReference>
<evidence type="ECO:0000256" key="2">
    <source>
        <dbReference type="ARBA" id="ARBA00022574"/>
    </source>
</evidence>
<keyword evidence="8" id="KW-1185">Reference proteome</keyword>
<feature type="repeat" description="WD" evidence="4">
    <location>
        <begin position="487"/>
        <end position="528"/>
    </location>
</feature>
<dbReference type="CDD" id="cd00200">
    <property type="entry name" value="WD40"/>
    <property type="match status" value="1"/>
</dbReference>
<keyword evidence="2 4" id="KW-0853">WD repeat</keyword>
<evidence type="ECO:0000256" key="1">
    <source>
        <dbReference type="ARBA" id="ARBA00002343"/>
    </source>
</evidence>
<dbReference type="SMART" id="SM00668">
    <property type="entry name" value="CTLH"/>
    <property type="match status" value="1"/>
</dbReference>
<feature type="region of interest" description="Disordered" evidence="5">
    <location>
        <begin position="782"/>
        <end position="808"/>
    </location>
</feature>
<dbReference type="PROSITE" id="PS00678">
    <property type="entry name" value="WD_REPEATS_1"/>
    <property type="match status" value="2"/>
</dbReference>
<feature type="compositionally biased region" description="Polar residues" evidence="5">
    <location>
        <begin position="82"/>
        <end position="98"/>
    </location>
</feature>
<evidence type="ECO:0000256" key="3">
    <source>
        <dbReference type="ARBA" id="ARBA00022737"/>
    </source>
</evidence>
<sequence>MPHPFDPFSKATSDSEYKTSFLIHFHPNGQRLPLHFAQTHYTHKTQHPAAHCLGFWSLLEHQRYLRDAASRSKQDEVADDTPQPQFPINLSTSDDPSTTQPPNPPINTVYSAQHTTLSSGPQQDRTAQGGDLLNEPAGVSTAATNPPAPPRPAPRQVLGRRQRPEAEEDDVGEPAGDSAVSSAAQGSPHNTRRRAKRRRAEMLGDGDGDASSNGATTAVSNGTRAQGNSFAASTNGTRKAVLSESLNGSSQNGKQVAEQSATTAFGHDREEVTRILIQALSDMGYSEAAASVSEKSGFALESPTVASFRKAVLEGDWASAEQLLIGAATASEDRTESDSGLVLAPGADKSLMRFWLRQQKFLELLEQRDTAHALAVLRNELTPLYQDTQKLHFLSSLLMCQSAEDLKAKADWDGARGQSRQLLLSELSRSISPSVMLPEHRLEVLLQQVKEHQIGVCLFHTSAASPSLYSDHYCEKCDFPTEVIHELDAHAGEVWQVVFSHDGKRLASCGGDRHVIIWDVPSFEVLFKLDGHEGGVGNICWSPDDSLLVSCGRDRYARIWDMKDGLFKTALERFDEPVSSCIFAPDGRSIIVGSFDRERALCQWDLEGNRMVSWTKKHRTEDLAVSPDGRWLVAMDDQNTLHVYNFVTRELEYDMDFKSRPTSVSISQDSRFLLINKTDGELQLHNLGFRGNPVRKYIGATGGKYLIRSSFGGANESFVISGSEDGKLVIWHKNSGILVHKASAHQPRCNAVSWNPADPCVLATCGDDSIIKIWSNRSRAARQRTGRPLASNGSGRISNGSRLDLLET</sequence>
<dbReference type="PROSITE" id="PS50896">
    <property type="entry name" value="LISH"/>
    <property type="match status" value="1"/>
</dbReference>
<feature type="compositionally biased region" description="Low complexity" evidence="5">
    <location>
        <begin position="791"/>
        <end position="802"/>
    </location>
</feature>
<feature type="compositionally biased region" description="Basic residues" evidence="5">
    <location>
        <begin position="190"/>
        <end position="199"/>
    </location>
</feature>
<keyword evidence="3" id="KW-0677">Repeat</keyword>
<dbReference type="InterPro" id="IPR036322">
    <property type="entry name" value="WD40_repeat_dom_sf"/>
</dbReference>
<dbReference type="PROSITE" id="PS50294">
    <property type="entry name" value="WD_REPEATS_REGION"/>
    <property type="match status" value="2"/>
</dbReference>